<reference evidence="1" key="1">
    <citation type="submission" date="2024-07" db="EMBL/GenBank/DDBJ databases">
        <title>Metagenome and Metagenome-Assembled Genomes of Archaea from a hot spring from the geothermal field of Los Azufres, Mexico.</title>
        <authorList>
            <person name="Marin-Paredes R."/>
            <person name="Martinez-Romero E."/>
            <person name="Servin-Garciduenas L.E."/>
        </authorList>
    </citation>
    <scope>NUCLEOTIDE SEQUENCE</scope>
</reference>
<evidence type="ECO:0000313" key="1">
    <source>
        <dbReference type="EMBL" id="MFB6489775.1"/>
    </source>
</evidence>
<name>A0ACC6UZI3_9CREN</name>
<dbReference type="Proteomes" id="UP000033636">
    <property type="component" value="Unassembled WGS sequence"/>
</dbReference>
<proteinExistence type="predicted"/>
<organism evidence="1 2">
    <name type="scientific">Thermoproteus sp. AZ2</name>
    <dbReference type="NCBI Taxonomy" id="1609232"/>
    <lineage>
        <taxon>Archaea</taxon>
        <taxon>Thermoproteota</taxon>
        <taxon>Thermoprotei</taxon>
        <taxon>Thermoproteales</taxon>
        <taxon>Thermoproteaceae</taxon>
        <taxon>Thermoproteus</taxon>
    </lineage>
</organism>
<sequence>MAEQRDLSQYQRVVVDQDLCISCGACVAVCPWQALELDENAKARLIWEKCYDDFSCVAACPVKCIWKTSEAPDDSKAKPNWYRLGRQLTPDEQKILQDWKAKFNIPVDPLPPT</sequence>
<comment type="caution">
    <text evidence="1">The sequence shown here is derived from an EMBL/GenBank/DDBJ whole genome shotgun (WGS) entry which is preliminary data.</text>
</comment>
<gene>
    <name evidence="1" type="ORF">TU35_000770</name>
</gene>
<protein>
    <submittedName>
        <fullName evidence="1">DUF362 domain-containing protein</fullName>
    </submittedName>
</protein>
<dbReference type="EMBL" id="JZWT02000002">
    <property type="protein sequence ID" value="MFB6489775.1"/>
    <property type="molecule type" value="Genomic_DNA"/>
</dbReference>
<evidence type="ECO:0000313" key="2">
    <source>
        <dbReference type="Proteomes" id="UP000033636"/>
    </source>
</evidence>
<accession>A0ACC6UZI3</accession>